<keyword evidence="5" id="KW-0934">Plastid</keyword>
<dbReference type="CDD" id="cd03791">
    <property type="entry name" value="GT5_Glycogen_synthase_DULL1-like"/>
    <property type="match status" value="1"/>
</dbReference>
<dbReference type="Pfam" id="PF00534">
    <property type="entry name" value="Glycos_transf_1"/>
    <property type="match status" value="1"/>
</dbReference>
<sequence>MDQTVSDLVPPSSEGTKDDKGHQIQAGTRKSKQQARKTYNIVFVAAEVAPYSKVGGLSDVCGSLPVVLAARGHRVMVVSPRYMNGVTDHRYSGAYDAQCRIRIGCFSGQHEVAFFHEYKDGVDWVFVDHCCYHRPGNPYGDGRGAFGDNQFRYTLLCYAACEAPLVLPLGGYIYGDNCIFLANDWHASLVPVLLAAKYRRHGVYLGARSIVVIHNITHQGCEPGTTYAQLGLPPEWYGALEWVFPTWARKHAFDKGEAVNHLKGGLVTADRIVTVSEGYAWEITTSEGGYGLDGLLRSRKIVISGITNGINMAEWDPTCDKQIAAHYSFQNLSGKAACKASFQKELGLAVRPDVPLIGFIGRLDFQKGPDLLQAALPALMTDDIQMVMLGSGDAAMESWMQWAESHYRDKFRGWVGFNVPLTHRLIAGCDILVMPSRFEPCGLTQLYAMRYGTIPVVHCTGGLRDTVEDFHPFANNGQGAGTGWTFYPCTKDAMLGVLWTAIGTYRHHKDSWKGIMRRAMSQDYSWDRAAAKYEQLFEWATIDRPYTS</sequence>
<dbReference type="UniPathway" id="UPA00152"/>
<keyword evidence="9" id="KW-0809">Transit peptide</keyword>
<dbReference type="EMBL" id="GL377568">
    <property type="protein sequence ID" value="EFJ35243.1"/>
    <property type="molecule type" value="Genomic_DNA"/>
</dbReference>
<evidence type="ECO:0000256" key="6">
    <source>
        <dbReference type="ARBA" id="ARBA00022676"/>
    </source>
</evidence>
<dbReference type="Pfam" id="PF08323">
    <property type="entry name" value="Glyco_transf_5"/>
    <property type="match status" value="1"/>
</dbReference>
<dbReference type="PANTHER" id="PTHR45825">
    <property type="entry name" value="GRANULE-BOUND STARCH SYNTHASE 1, CHLOROPLASTIC/AMYLOPLASTIC"/>
    <property type="match status" value="1"/>
</dbReference>
<organism evidence="16">
    <name type="scientific">Selaginella moellendorffii</name>
    <name type="common">Spikemoss</name>
    <dbReference type="NCBI Taxonomy" id="88036"/>
    <lineage>
        <taxon>Eukaryota</taxon>
        <taxon>Viridiplantae</taxon>
        <taxon>Streptophyta</taxon>
        <taxon>Embryophyta</taxon>
        <taxon>Tracheophyta</taxon>
        <taxon>Lycopodiopsida</taxon>
        <taxon>Selaginellales</taxon>
        <taxon>Selaginellaceae</taxon>
        <taxon>Selaginella</taxon>
    </lineage>
</organism>
<dbReference type="NCBIfam" id="TIGR02095">
    <property type="entry name" value="glgA"/>
    <property type="match status" value="1"/>
</dbReference>
<dbReference type="FunCoup" id="D8QWI4">
    <property type="interactions" value="1264"/>
</dbReference>
<dbReference type="GO" id="GO:0009011">
    <property type="term" value="F:alpha-1,4-glucan glucosyltransferase (ADP-glucose donor) activity"/>
    <property type="evidence" value="ECO:0007669"/>
    <property type="project" value="UniProtKB-EC"/>
</dbReference>
<dbReference type="Proteomes" id="UP000001514">
    <property type="component" value="Unassembled WGS sequence"/>
</dbReference>
<keyword evidence="16" id="KW-1185">Reference proteome</keyword>
<evidence type="ECO:0000256" key="9">
    <source>
        <dbReference type="ARBA" id="ARBA00022946"/>
    </source>
</evidence>
<dbReference type="AlphaFoldDB" id="D8QWI4"/>
<dbReference type="InterPro" id="IPR001296">
    <property type="entry name" value="Glyco_trans_1"/>
</dbReference>
<gene>
    <name evidence="15" type="primary">SS1</name>
    <name evidence="15" type="ORF">SELMODRAFT_80176</name>
</gene>
<evidence type="ECO:0000256" key="2">
    <source>
        <dbReference type="ARBA" id="ARBA00004727"/>
    </source>
</evidence>
<feature type="domain" description="Starch synthase catalytic" evidence="14">
    <location>
        <begin position="40"/>
        <end position="297"/>
    </location>
</feature>
<keyword evidence="4 11" id="KW-0150">Chloroplast</keyword>
<dbReference type="GO" id="GO:0009501">
    <property type="term" value="C:amyloplast"/>
    <property type="evidence" value="ECO:0007669"/>
    <property type="project" value="UniProtKB-SubCell"/>
</dbReference>
<dbReference type="PANTHER" id="PTHR45825:SF11">
    <property type="entry name" value="ALPHA AMYLASE DOMAIN-CONTAINING PROTEIN"/>
    <property type="match status" value="1"/>
</dbReference>
<dbReference type="eggNOG" id="ENOG502QTWM">
    <property type="taxonomic scope" value="Eukaryota"/>
</dbReference>
<evidence type="ECO:0000313" key="15">
    <source>
        <dbReference type="EMBL" id="EFJ35243.1"/>
    </source>
</evidence>
<evidence type="ECO:0000256" key="11">
    <source>
        <dbReference type="RuleBase" id="RU361232"/>
    </source>
</evidence>
<dbReference type="Gramene" id="EFJ35243">
    <property type="protein sequence ID" value="EFJ35243"/>
    <property type="gene ID" value="SELMODRAFT_80176"/>
</dbReference>
<accession>D8QWI4</accession>
<keyword evidence="8 11" id="KW-0750">Starch biosynthesis</keyword>
<comment type="catalytic activity">
    <reaction evidence="1">
        <text>[(1-&gt;4)-alpha-D-glucosyl](n) + ADP-alpha-D-glucose = [(1-&gt;4)-alpha-D-glucosyl](n+1) + ADP + H(+)</text>
        <dbReference type="Rhea" id="RHEA:18189"/>
        <dbReference type="Rhea" id="RHEA-COMP:9584"/>
        <dbReference type="Rhea" id="RHEA-COMP:9587"/>
        <dbReference type="ChEBI" id="CHEBI:15378"/>
        <dbReference type="ChEBI" id="CHEBI:15444"/>
        <dbReference type="ChEBI" id="CHEBI:57498"/>
        <dbReference type="ChEBI" id="CHEBI:456216"/>
        <dbReference type="EC" id="2.4.1.21"/>
    </reaction>
</comment>
<comment type="subcellular location">
    <subcellularLocation>
        <location evidence="11">Plastid</location>
        <location evidence="11">Chloroplast</location>
    </subcellularLocation>
    <subcellularLocation>
        <location evidence="11">Plastid</location>
        <location evidence="11">Amyloplast</location>
    </subcellularLocation>
</comment>
<comment type="pathway">
    <text evidence="2 11">Glycan biosynthesis; starch biosynthesis.</text>
</comment>
<dbReference type="InterPro" id="IPR011835">
    <property type="entry name" value="GS/SS"/>
</dbReference>
<dbReference type="GO" id="GO:0010021">
    <property type="term" value="P:amylopectin biosynthetic process"/>
    <property type="evidence" value="ECO:0007669"/>
    <property type="project" value="UniProtKB-ARBA"/>
</dbReference>
<name>D8QWI4_SELML</name>
<dbReference type="InParanoid" id="D8QWI4"/>
<evidence type="ECO:0000259" key="14">
    <source>
        <dbReference type="Pfam" id="PF08323"/>
    </source>
</evidence>
<evidence type="ECO:0000256" key="7">
    <source>
        <dbReference type="ARBA" id="ARBA00022679"/>
    </source>
</evidence>
<dbReference type="HAMAP" id="MF_00484">
    <property type="entry name" value="Glycogen_synth"/>
    <property type="match status" value="1"/>
</dbReference>
<dbReference type="InterPro" id="IPR013534">
    <property type="entry name" value="Starch_synth_cat_dom"/>
</dbReference>
<dbReference type="GO" id="GO:0004373">
    <property type="term" value="F:alpha-1,4-glucan glucosyltransferase (UDP-glucose donor) activity"/>
    <property type="evidence" value="ECO:0007669"/>
    <property type="project" value="InterPro"/>
</dbReference>
<dbReference type="Gene3D" id="3.40.50.2000">
    <property type="entry name" value="Glycogen Phosphorylase B"/>
    <property type="match status" value="2"/>
</dbReference>
<evidence type="ECO:0000256" key="1">
    <source>
        <dbReference type="ARBA" id="ARBA00001478"/>
    </source>
</evidence>
<keyword evidence="6 11" id="KW-0328">Glycosyltransferase</keyword>
<keyword evidence="10 11" id="KW-0035">Amyloplast</keyword>
<evidence type="ECO:0000256" key="5">
    <source>
        <dbReference type="ARBA" id="ARBA00022640"/>
    </source>
</evidence>
<proteinExistence type="inferred from homology"/>
<dbReference type="SUPFAM" id="SSF53756">
    <property type="entry name" value="UDP-Glycosyltransferase/glycogen phosphorylase"/>
    <property type="match status" value="1"/>
</dbReference>
<dbReference type="OMA" id="TWCPWYM"/>
<reference evidence="15 16" key="1">
    <citation type="journal article" date="2011" name="Science">
        <title>The Selaginella genome identifies genetic changes associated with the evolution of vascular plants.</title>
        <authorList>
            <person name="Banks J.A."/>
            <person name="Nishiyama T."/>
            <person name="Hasebe M."/>
            <person name="Bowman J.L."/>
            <person name="Gribskov M."/>
            <person name="dePamphilis C."/>
            <person name="Albert V.A."/>
            <person name="Aono N."/>
            <person name="Aoyama T."/>
            <person name="Ambrose B.A."/>
            <person name="Ashton N.W."/>
            <person name="Axtell M.J."/>
            <person name="Barker E."/>
            <person name="Barker M.S."/>
            <person name="Bennetzen J.L."/>
            <person name="Bonawitz N.D."/>
            <person name="Chapple C."/>
            <person name="Cheng C."/>
            <person name="Correa L.G."/>
            <person name="Dacre M."/>
            <person name="DeBarry J."/>
            <person name="Dreyer I."/>
            <person name="Elias M."/>
            <person name="Engstrom E.M."/>
            <person name="Estelle M."/>
            <person name="Feng L."/>
            <person name="Finet C."/>
            <person name="Floyd S.K."/>
            <person name="Frommer W.B."/>
            <person name="Fujita T."/>
            <person name="Gramzow L."/>
            <person name="Gutensohn M."/>
            <person name="Harholt J."/>
            <person name="Hattori M."/>
            <person name="Heyl A."/>
            <person name="Hirai T."/>
            <person name="Hiwatashi Y."/>
            <person name="Ishikawa M."/>
            <person name="Iwata M."/>
            <person name="Karol K.G."/>
            <person name="Koehler B."/>
            <person name="Kolukisaoglu U."/>
            <person name="Kubo M."/>
            <person name="Kurata T."/>
            <person name="Lalonde S."/>
            <person name="Li K."/>
            <person name="Li Y."/>
            <person name="Litt A."/>
            <person name="Lyons E."/>
            <person name="Manning G."/>
            <person name="Maruyama T."/>
            <person name="Michael T.P."/>
            <person name="Mikami K."/>
            <person name="Miyazaki S."/>
            <person name="Morinaga S."/>
            <person name="Murata T."/>
            <person name="Mueller-Roeber B."/>
            <person name="Nelson D.R."/>
            <person name="Obara M."/>
            <person name="Oguri Y."/>
            <person name="Olmstead R.G."/>
            <person name="Onodera N."/>
            <person name="Petersen B.L."/>
            <person name="Pils B."/>
            <person name="Prigge M."/>
            <person name="Rensing S.A."/>
            <person name="Riano-Pachon D.M."/>
            <person name="Roberts A.W."/>
            <person name="Sato Y."/>
            <person name="Scheller H.V."/>
            <person name="Schulz B."/>
            <person name="Schulz C."/>
            <person name="Shakirov E.V."/>
            <person name="Shibagaki N."/>
            <person name="Shinohara N."/>
            <person name="Shippen D.E."/>
            <person name="Soerensen I."/>
            <person name="Sotooka R."/>
            <person name="Sugimoto N."/>
            <person name="Sugita M."/>
            <person name="Sumikawa N."/>
            <person name="Tanurdzic M."/>
            <person name="Theissen G."/>
            <person name="Ulvskov P."/>
            <person name="Wakazuki S."/>
            <person name="Weng J.K."/>
            <person name="Willats W.W."/>
            <person name="Wipf D."/>
            <person name="Wolf P.G."/>
            <person name="Yang L."/>
            <person name="Zimmer A.D."/>
            <person name="Zhu Q."/>
            <person name="Mitros T."/>
            <person name="Hellsten U."/>
            <person name="Loque D."/>
            <person name="Otillar R."/>
            <person name="Salamov A."/>
            <person name="Schmutz J."/>
            <person name="Shapiro H."/>
            <person name="Lindquist E."/>
            <person name="Lucas S."/>
            <person name="Rokhsar D."/>
            <person name="Grigoriev I.V."/>
        </authorList>
    </citation>
    <scope>NUCLEOTIDE SEQUENCE [LARGE SCALE GENOMIC DNA]</scope>
</reference>
<feature type="domain" description="Glycosyl transferase family 1" evidence="13">
    <location>
        <begin position="352"/>
        <end position="482"/>
    </location>
</feature>
<dbReference type="EC" id="2.4.1.-" evidence="11"/>
<comment type="similarity">
    <text evidence="3 11">Belongs to the glycosyltransferase 1 family. Bacterial/plant glycogen synthase subfamily.</text>
</comment>
<dbReference type="GO" id="GO:0009507">
    <property type="term" value="C:chloroplast"/>
    <property type="evidence" value="ECO:0000318"/>
    <property type="project" value="GO_Central"/>
</dbReference>
<evidence type="ECO:0000256" key="3">
    <source>
        <dbReference type="ARBA" id="ARBA00010281"/>
    </source>
</evidence>
<evidence type="ECO:0000256" key="12">
    <source>
        <dbReference type="SAM" id="MobiDB-lite"/>
    </source>
</evidence>
<keyword evidence="7" id="KW-0808">Transferase</keyword>
<dbReference type="HOGENOM" id="CLU_009583_18_2_1"/>
<evidence type="ECO:0000256" key="10">
    <source>
        <dbReference type="ARBA" id="ARBA00023234"/>
    </source>
</evidence>
<evidence type="ECO:0000313" key="16">
    <source>
        <dbReference type="Proteomes" id="UP000001514"/>
    </source>
</evidence>
<dbReference type="KEGG" id="smo:SELMODRAFT_80176"/>
<dbReference type="FunFam" id="3.40.50.2000:FF:000048">
    <property type="entry name" value="Starch synthase, chloroplastic/amyloplastic"/>
    <property type="match status" value="1"/>
</dbReference>
<protein>
    <recommendedName>
        <fullName evidence="11">Starch synthase, chloroplastic/amyloplastic</fullName>
        <ecNumber evidence="11">2.4.1.-</ecNumber>
    </recommendedName>
</protein>
<evidence type="ECO:0000256" key="4">
    <source>
        <dbReference type="ARBA" id="ARBA00022528"/>
    </source>
</evidence>
<dbReference type="GO" id="GO:0019252">
    <property type="term" value="P:starch biosynthetic process"/>
    <property type="evidence" value="ECO:0007669"/>
    <property type="project" value="UniProtKB-UniRule"/>
</dbReference>
<evidence type="ECO:0000256" key="8">
    <source>
        <dbReference type="ARBA" id="ARBA00022922"/>
    </source>
</evidence>
<evidence type="ECO:0000259" key="13">
    <source>
        <dbReference type="Pfam" id="PF00534"/>
    </source>
</evidence>
<feature type="region of interest" description="Disordered" evidence="12">
    <location>
        <begin position="1"/>
        <end position="32"/>
    </location>
</feature>
<dbReference type="STRING" id="88036.D8QWI4"/>